<sequence length="114" mass="13222">MLIFLFLLAYGEAFMHIRDPSSWEPIRNRNGLEWISSSRKSPYKWSEEWLEDVPVDHFSFANKDSFKLRYFINTDSYEKGGPIFFYTGNEGKLEGFAENTCTSCALIFAGVCHT</sequence>
<dbReference type="InterPro" id="IPR008758">
    <property type="entry name" value="Peptidase_S28"/>
</dbReference>
<dbReference type="InterPro" id="IPR029058">
    <property type="entry name" value="AB_hydrolase_fold"/>
</dbReference>
<gene>
    <name evidence="1" type="ORF">NECAME_13623</name>
</gene>
<accession>W2SWC0</accession>
<dbReference type="EMBL" id="KI661847">
    <property type="protein sequence ID" value="ETN73131.1"/>
    <property type="molecule type" value="Genomic_DNA"/>
</dbReference>
<reference evidence="2" key="1">
    <citation type="journal article" date="2014" name="Nat. Genet.">
        <title>Genome of the human hookworm Necator americanus.</title>
        <authorList>
            <person name="Tang Y.T."/>
            <person name="Gao X."/>
            <person name="Rosa B.A."/>
            <person name="Abubucker S."/>
            <person name="Hallsworth-Pepin K."/>
            <person name="Martin J."/>
            <person name="Tyagi R."/>
            <person name="Heizer E."/>
            <person name="Zhang X."/>
            <person name="Bhonagiri-Palsikar V."/>
            <person name="Minx P."/>
            <person name="Warren W.C."/>
            <person name="Wang Q."/>
            <person name="Zhan B."/>
            <person name="Hotez P.J."/>
            <person name="Sternberg P.W."/>
            <person name="Dougall A."/>
            <person name="Gaze S.T."/>
            <person name="Mulvenna J."/>
            <person name="Sotillo J."/>
            <person name="Ranganathan S."/>
            <person name="Rabelo E.M."/>
            <person name="Wilson R.K."/>
            <person name="Felgner P.L."/>
            <person name="Bethony J."/>
            <person name="Hawdon J.M."/>
            <person name="Gasser R.B."/>
            <person name="Loukas A."/>
            <person name="Mitreva M."/>
        </authorList>
    </citation>
    <scope>NUCLEOTIDE SEQUENCE [LARGE SCALE GENOMIC DNA]</scope>
</reference>
<dbReference type="OrthoDB" id="2130629at2759"/>
<dbReference type="GO" id="GO:0006508">
    <property type="term" value="P:proteolysis"/>
    <property type="evidence" value="ECO:0007669"/>
    <property type="project" value="InterPro"/>
</dbReference>
<keyword evidence="2" id="KW-1185">Reference proteome</keyword>
<dbReference type="AlphaFoldDB" id="W2SWC0"/>
<dbReference type="KEGG" id="nai:NECAME_13623"/>
<protein>
    <submittedName>
        <fullName evidence="1">Uncharacterized protein</fullName>
    </submittedName>
</protein>
<dbReference type="Proteomes" id="UP000053676">
    <property type="component" value="Unassembled WGS sequence"/>
</dbReference>
<evidence type="ECO:0000313" key="2">
    <source>
        <dbReference type="Proteomes" id="UP000053676"/>
    </source>
</evidence>
<name>W2SWC0_NECAM</name>
<evidence type="ECO:0000313" key="1">
    <source>
        <dbReference type="EMBL" id="ETN73131.1"/>
    </source>
</evidence>
<dbReference type="Gene3D" id="3.40.50.1820">
    <property type="entry name" value="alpha/beta hydrolase"/>
    <property type="match status" value="1"/>
</dbReference>
<dbReference type="GO" id="GO:0070008">
    <property type="term" value="F:serine-type exopeptidase activity"/>
    <property type="evidence" value="ECO:0007669"/>
    <property type="project" value="InterPro"/>
</dbReference>
<dbReference type="Pfam" id="PF05577">
    <property type="entry name" value="Peptidase_S28"/>
    <property type="match status" value="1"/>
</dbReference>
<proteinExistence type="predicted"/>
<organism evidence="1 2">
    <name type="scientific">Necator americanus</name>
    <name type="common">Human hookworm</name>
    <dbReference type="NCBI Taxonomy" id="51031"/>
    <lineage>
        <taxon>Eukaryota</taxon>
        <taxon>Metazoa</taxon>
        <taxon>Ecdysozoa</taxon>
        <taxon>Nematoda</taxon>
        <taxon>Chromadorea</taxon>
        <taxon>Rhabditida</taxon>
        <taxon>Rhabditina</taxon>
        <taxon>Rhabditomorpha</taxon>
        <taxon>Strongyloidea</taxon>
        <taxon>Ancylostomatidae</taxon>
        <taxon>Bunostominae</taxon>
        <taxon>Necator</taxon>
    </lineage>
</organism>